<accession>A0ABP7ZSU4</accession>
<reference evidence="7" key="1">
    <citation type="journal article" date="2019" name="Int. J. Syst. Evol. Microbiol.">
        <title>The Global Catalogue of Microorganisms (GCM) 10K type strain sequencing project: providing services to taxonomists for standard genome sequencing and annotation.</title>
        <authorList>
            <consortium name="The Broad Institute Genomics Platform"/>
            <consortium name="The Broad Institute Genome Sequencing Center for Infectious Disease"/>
            <person name="Wu L."/>
            <person name="Ma J."/>
        </authorList>
    </citation>
    <scope>NUCLEOTIDE SEQUENCE [LARGE SCALE GENOMIC DNA]</scope>
    <source>
        <strain evidence="7">JCM 17591</strain>
    </source>
</reference>
<evidence type="ECO:0000259" key="5">
    <source>
        <dbReference type="PROSITE" id="PS50977"/>
    </source>
</evidence>
<dbReference type="InterPro" id="IPR009057">
    <property type="entry name" value="Homeodomain-like_sf"/>
</dbReference>
<dbReference type="InterPro" id="IPR036271">
    <property type="entry name" value="Tet_transcr_reg_TetR-rel_C_sf"/>
</dbReference>
<dbReference type="InterPro" id="IPR001647">
    <property type="entry name" value="HTH_TetR"/>
</dbReference>
<dbReference type="Pfam" id="PF00440">
    <property type="entry name" value="TetR_N"/>
    <property type="match status" value="1"/>
</dbReference>
<organism evidence="6 7">
    <name type="scientific">Gryllotalpicola koreensis</name>
    <dbReference type="NCBI Taxonomy" id="993086"/>
    <lineage>
        <taxon>Bacteria</taxon>
        <taxon>Bacillati</taxon>
        <taxon>Actinomycetota</taxon>
        <taxon>Actinomycetes</taxon>
        <taxon>Micrococcales</taxon>
        <taxon>Microbacteriaceae</taxon>
        <taxon>Gryllotalpicola</taxon>
    </lineage>
</organism>
<dbReference type="PANTHER" id="PTHR30055:SF225">
    <property type="entry name" value="TRANSCRIPTIONAL REGULATORY PROTEIN-RELATED"/>
    <property type="match status" value="1"/>
</dbReference>
<evidence type="ECO:0000313" key="6">
    <source>
        <dbReference type="EMBL" id="GAA4169203.1"/>
    </source>
</evidence>
<dbReference type="Gene3D" id="1.10.357.10">
    <property type="entry name" value="Tetracycline Repressor, domain 2"/>
    <property type="match status" value="1"/>
</dbReference>
<dbReference type="SUPFAM" id="SSF46689">
    <property type="entry name" value="Homeodomain-like"/>
    <property type="match status" value="1"/>
</dbReference>
<proteinExistence type="predicted"/>
<gene>
    <name evidence="6" type="ORF">GCM10022287_05440</name>
</gene>
<keyword evidence="2 4" id="KW-0238">DNA-binding</keyword>
<feature type="DNA-binding region" description="H-T-H motif" evidence="4">
    <location>
        <begin position="33"/>
        <end position="52"/>
    </location>
</feature>
<evidence type="ECO:0000256" key="1">
    <source>
        <dbReference type="ARBA" id="ARBA00023015"/>
    </source>
</evidence>
<dbReference type="RefSeq" id="WP_344751736.1">
    <property type="nucleotide sequence ID" value="NZ_BAABBW010000001.1"/>
</dbReference>
<evidence type="ECO:0000256" key="2">
    <source>
        <dbReference type="ARBA" id="ARBA00023125"/>
    </source>
</evidence>
<feature type="domain" description="HTH tetR-type" evidence="5">
    <location>
        <begin position="10"/>
        <end position="70"/>
    </location>
</feature>
<dbReference type="SUPFAM" id="SSF48498">
    <property type="entry name" value="Tetracyclin repressor-like, C-terminal domain"/>
    <property type="match status" value="1"/>
</dbReference>
<dbReference type="PROSITE" id="PS50977">
    <property type="entry name" value="HTH_TETR_2"/>
    <property type="match status" value="1"/>
</dbReference>
<keyword evidence="1" id="KW-0805">Transcription regulation</keyword>
<evidence type="ECO:0000256" key="3">
    <source>
        <dbReference type="ARBA" id="ARBA00023163"/>
    </source>
</evidence>
<comment type="caution">
    <text evidence="6">The sequence shown here is derived from an EMBL/GenBank/DDBJ whole genome shotgun (WGS) entry which is preliminary data.</text>
</comment>
<dbReference type="InterPro" id="IPR050109">
    <property type="entry name" value="HTH-type_TetR-like_transc_reg"/>
</dbReference>
<name>A0ABP7ZSU4_9MICO</name>
<keyword evidence="7" id="KW-1185">Reference proteome</keyword>
<dbReference type="EMBL" id="BAABBW010000001">
    <property type="protein sequence ID" value="GAA4169203.1"/>
    <property type="molecule type" value="Genomic_DNA"/>
</dbReference>
<protein>
    <submittedName>
        <fullName evidence="6">TetR/AcrR family transcriptional regulator</fullName>
    </submittedName>
</protein>
<dbReference type="InterPro" id="IPR011075">
    <property type="entry name" value="TetR_C"/>
</dbReference>
<dbReference type="Proteomes" id="UP001501079">
    <property type="component" value="Unassembled WGS sequence"/>
</dbReference>
<dbReference type="Gene3D" id="1.10.10.60">
    <property type="entry name" value="Homeodomain-like"/>
    <property type="match status" value="1"/>
</dbReference>
<sequence>MPRRSRRRGAALEEAIFDAVVDEVNELGCDAASLEGIALRARIGRMSLYRRWPDKTALVLATLRARLPEAIEADAGAEPRERLRQLLASMFDSSDRSAAFLLRVATAKAVAPATDPVAAAVRSEVLEPRIGRLAAVLRAAQTDGLLPEAADIELLASAGPALLFQRRLLTGARPSAADVRRVVDLILPIGGRA</sequence>
<evidence type="ECO:0000313" key="7">
    <source>
        <dbReference type="Proteomes" id="UP001501079"/>
    </source>
</evidence>
<dbReference type="PANTHER" id="PTHR30055">
    <property type="entry name" value="HTH-TYPE TRANSCRIPTIONAL REGULATOR RUTR"/>
    <property type="match status" value="1"/>
</dbReference>
<evidence type="ECO:0000256" key="4">
    <source>
        <dbReference type="PROSITE-ProRule" id="PRU00335"/>
    </source>
</evidence>
<keyword evidence="3" id="KW-0804">Transcription</keyword>
<dbReference type="Pfam" id="PF16859">
    <property type="entry name" value="TetR_C_11"/>
    <property type="match status" value="1"/>
</dbReference>